<reference evidence="5" key="1">
    <citation type="submission" date="2025-08" db="UniProtKB">
        <authorList>
            <consortium name="RefSeq"/>
        </authorList>
    </citation>
    <scope>IDENTIFICATION</scope>
</reference>
<dbReference type="CDD" id="cd18887">
    <property type="entry name" value="NUDIX_UGPPase_Nudt14"/>
    <property type="match status" value="1"/>
</dbReference>
<dbReference type="Proteomes" id="UP000695022">
    <property type="component" value="Unplaced"/>
</dbReference>
<dbReference type="PANTHER" id="PTHR11839:SF15">
    <property type="entry name" value="URIDINE DIPHOSPHATE GLUCOSE PYROPHOSPHATASE NUDT14"/>
    <property type="match status" value="1"/>
</dbReference>
<dbReference type="RefSeq" id="XP_014674544.1">
    <property type="nucleotide sequence ID" value="XM_014819058.1"/>
</dbReference>
<feature type="domain" description="Nudix hydrolase" evidence="3">
    <location>
        <begin position="3"/>
        <end position="168"/>
    </location>
</feature>
<dbReference type="InterPro" id="IPR015797">
    <property type="entry name" value="NUDIX_hydrolase-like_dom_sf"/>
</dbReference>
<evidence type="ECO:0000313" key="4">
    <source>
        <dbReference type="Proteomes" id="UP000695022"/>
    </source>
</evidence>
<dbReference type="GeneID" id="106814711"/>
<dbReference type="InterPro" id="IPR000086">
    <property type="entry name" value="NUDIX_hydrolase_dom"/>
</dbReference>
<dbReference type="InterPro" id="IPR004385">
    <property type="entry name" value="NDP_pyrophosphatase"/>
</dbReference>
<dbReference type="NCBIfam" id="TIGR00052">
    <property type="entry name" value="nudix-type nucleoside diphosphatase, YffH/AdpP family"/>
    <property type="match status" value="1"/>
</dbReference>
<evidence type="ECO:0000259" key="3">
    <source>
        <dbReference type="PROSITE" id="PS51462"/>
    </source>
</evidence>
<name>A0ABM1EQS3_PRICU</name>
<comment type="cofactor">
    <cofactor evidence="1">
        <name>Mg(2+)</name>
        <dbReference type="ChEBI" id="CHEBI:18420"/>
    </cofactor>
</comment>
<evidence type="ECO:0000256" key="1">
    <source>
        <dbReference type="ARBA" id="ARBA00001946"/>
    </source>
</evidence>
<gene>
    <name evidence="5" type="primary">LOC106814711</name>
</gene>
<dbReference type="SUPFAM" id="SSF55811">
    <property type="entry name" value="Nudix"/>
    <property type="match status" value="1"/>
</dbReference>
<sequence>MIKVHNSVSIILYNSTKKSLVFVKQFRPAIYMNEAITEPGEDGSATVDTRQHPGSRGLSYELCAGIVDKNKPLAEIAQDEILEECGYAVPIDRLEKVATYRTGIGTSGAMGTMFYAEVDDSMVVSSGGGNLAEGELIEVVHLPAEEALDFLWNDAVNKPGGVLMAVMWFCHNKLPKIKQTALAEECS</sequence>
<evidence type="ECO:0000313" key="5">
    <source>
        <dbReference type="RefSeq" id="XP_014674544.1"/>
    </source>
</evidence>
<dbReference type="PANTHER" id="PTHR11839">
    <property type="entry name" value="UDP/ADP-SUGAR PYROPHOSPHATASE"/>
    <property type="match status" value="1"/>
</dbReference>
<protein>
    <submittedName>
        <fullName evidence="5">Uridine diphosphate glucose pyrophosphatase-like</fullName>
    </submittedName>
</protein>
<accession>A0ABM1EQS3</accession>
<evidence type="ECO:0000256" key="2">
    <source>
        <dbReference type="ARBA" id="ARBA00022801"/>
    </source>
</evidence>
<proteinExistence type="predicted"/>
<organism evidence="4 5">
    <name type="scientific">Priapulus caudatus</name>
    <name type="common">Priapulid worm</name>
    <dbReference type="NCBI Taxonomy" id="37621"/>
    <lineage>
        <taxon>Eukaryota</taxon>
        <taxon>Metazoa</taxon>
        <taxon>Ecdysozoa</taxon>
        <taxon>Scalidophora</taxon>
        <taxon>Priapulida</taxon>
        <taxon>Priapulimorpha</taxon>
        <taxon>Priapulimorphida</taxon>
        <taxon>Priapulidae</taxon>
        <taxon>Priapulus</taxon>
    </lineage>
</organism>
<keyword evidence="4" id="KW-1185">Reference proteome</keyword>
<dbReference type="Gene3D" id="3.90.79.10">
    <property type="entry name" value="Nucleoside Triphosphate Pyrophosphohydrolase"/>
    <property type="match status" value="1"/>
</dbReference>
<keyword evidence="2" id="KW-0378">Hydrolase</keyword>
<dbReference type="PROSITE" id="PS51462">
    <property type="entry name" value="NUDIX"/>
    <property type="match status" value="1"/>
</dbReference>